<accession>A0A5C3NYU2</accession>
<dbReference type="Proteomes" id="UP000308197">
    <property type="component" value="Unassembled WGS sequence"/>
</dbReference>
<sequence length="199" mass="22411">MSSQRVRSSRFDDITRHLEKAQRLCPMSNTLFLLPRRSPCDWYQLVPASRLALRTLAPSHTIRQAKRTATSSRMDARHRTAIVETRGGPLVSGKSVVLQMTCTDGVVAVFLEAFCLQVYTALYWSIDKVTTILKDGWRMSAARRARQTVSAQEFPRFVLGTPLVRKTSVDTLLATGPFIVRTTMHDQRIEDPPSAEDSC</sequence>
<name>A0A5C3NYU2_9APHY</name>
<dbReference type="AlphaFoldDB" id="A0A5C3NYU2"/>
<dbReference type="InParanoid" id="A0A5C3NYU2"/>
<organism evidence="1 2">
    <name type="scientific">Polyporus arcularius HHB13444</name>
    <dbReference type="NCBI Taxonomy" id="1314778"/>
    <lineage>
        <taxon>Eukaryota</taxon>
        <taxon>Fungi</taxon>
        <taxon>Dikarya</taxon>
        <taxon>Basidiomycota</taxon>
        <taxon>Agaricomycotina</taxon>
        <taxon>Agaricomycetes</taxon>
        <taxon>Polyporales</taxon>
        <taxon>Polyporaceae</taxon>
        <taxon>Polyporus</taxon>
    </lineage>
</organism>
<dbReference type="EMBL" id="ML211475">
    <property type="protein sequence ID" value="TFK82534.1"/>
    <property type="molecule type" value="Genomic_DNA"/>
</dbReference>
<keyword evidence="2" id="KW-1185">Reference proteome</keyword>
<evidence type="ECO:0000313" key="1">
    <source>
        <dbReference type="EMBL" id="TFK82534.1"/>
    </source>
</evidence>
<evidence type="ECO:0000313" key="2">
    <source>
        <dbReference type="Proteomes" id="UP000308197"/>
    </source>
</evidence>
<proteinExistence type="predicted"/>
<gene>
    <name evidence="1" type="ORF">K466DRAFT_590447</name>
</gene>
<protein>
    <submittedName>
        <fullName evidence="1">Uncharacterized protein</fullName>
    </submittedName>
</protein>
<reference evidence="1 2" key="1">
    <citation type="journal article" date="2019" name="Nat. Ecol. Evol.">
        <title>Megaphylogeny resolves global patterns of mushroom evolution.</title>
        <authorList>
            <person name="Varga T."/>
            <person name="Krizsan K."/>
            <person name="Foldi C."/>
            <person name="Dima B."/>
            <person name="Sanchez-Garcia M."/>
            <person name="Sanchez-Ramirez S."/>
            <person name="Szollosi G.J."/>
            <person name="Szarkandi J.G."/>
            <person name="Papp V."/>
            <person name="Albert L."/>
            <person name="Andreopoulos W."/>
            <person name="Angelini C."/>
            <person name="Antonin V."/>
            <person name="Barry K.W."/>
            <person name="Bougher N.L."/>
            <person name="Buchanan P."/>
            <person name="Buyck B."/>
            <person name="Bense V."/>
            <person name="Catcheside P."/>
            <person name="Chovatia M."/>
            <person name="Cooper J."/>
            <person name="Damon W."/>
            <person name="Desjardin D."/>
            <person name="Finy P."/>
            <person name="Geml J."/>
            <person name="Haridas S."/>
            <person name="Hughes K."/>
            <person name="Justo A."/>
            <person name="Karasinski D."/>
            <person name="Kautmanova I."/>
            <person name="Kiss B."/>
            <person name="Kocsube S."/>
            <person name="Kotiranta H."/>
            <person name="LaButti K.M."/>
            <person name="Lechner B.E."/>
            <person name="Liimatainen K."/>
            <person name="Lipzen A."/>
            <person name="Lukacs Z."/>
            <person name="Mihaltcheva S."/>
            <person name="Morgado L.N."/>
            <person name="Niskanen T."/>
            <person name="Noordeloos M.E."/>
            <person name="Ohm R.A."/>
            <person name="Ortiz-Santana B."/>
            <person name="Ovrebo C."/>
            <person name="Racz N."/>
            <person name="Riley R."/>
            <person name="Savchenko A."/>
            <person name="Shiryaev A."/>
            <person name="Soop K."/>
            <person name="Spirin V."/>
            <person name="Szebenyi C."/>
            <person name="Tomsovsky M."/>
            <person name="Tulloss R.E."/>
            <person name="Uehling J."/>
            <person name="Grigoriev I.V."/>
            <person name="Vagvolgyi C."/>
            <person name="Papp T."/>
            <person name="Martin F.M."/>
            <person name="Miettinen O."/>
            <person name="Hibbett D.S."/>
            <person name="Nagy L.G."/>
        </authorList>
    </citation>
    <scope>NUCLEOTIDE SEQUENCE [LARGE SCALE GENOMIC DNA]</scope>
    <source>
        <strain evidence="1 2">HHB13444</strain>
    </source>
</reference>